<evidence type="ECO:0000313" key="2">
    <source>
        <dbReference type="Proteomes" id="UP000242287"/>
    </source>
</evidence>
<accession>A0A2A9NQS0</accession>
<dbReference type="AlphaFoldDB" id="A0A2A9NQS0"/>
<protein>
    <submittedName>
        <fullName evidence="1">Uncharacterized protein</fullName>
    </submittedName>
</protein>
<organism evidence="1 2">
    <name type="scientific">Amanita thiersii Skay4041</name>
    <dbReference type="NCBI Taxonomy" id="703135"/>
    <lineage>
        <taxon>Eukaryota</taxon>
        <taxon>Fungi</taxon>
        <taxon>Dikarya</taxon>
        <taxon>Basidiomycota</taxon>
        <taxon>Agaricomycotina</taxon>
        <taxon>Agaricomycetes</taxon>
        <taxon>Agaricomycetidae</taxon>
        <taxon>Agaricales</taxon>
        <taxon>Pluteineae</taxon>
        <taxon>Amanitaceae</taxon>
        <taxon>Amanita</taxon>
    </lineage>
</organism>
<reference evidence="1 2" key="1">
    <citation type="submission" date="2014-02" db="EMBL/GenBank/DDBJ databases">
        <title>Transposable element dynamics among asymbiotic and ectomycorrhizal Amanita fungi.</title>
        <authorList>
            <consortium name="DOE Joint Genome Institute"/>
            <person name="Hess J."/>
            <person name="Skrede I."/>
            <person name="Wolfe B."/>
            <person name="LaButti K."/>
            <person name="Ohm R.A."/>
            <person name="Grigoriev I.V."/>
            <person name="Pringle A."/>
        </authorList>
    </citation>
    <scope>NUCLEOTIDE SEQUENCE [LARGE SCALE GENOMIC DNA]</scope>
    <source>
        <strain evidence="1 2">SKay4041</strain>
    </source>
</reference>
<dbReference type="EMBL" id="KZ302011">
    <property type="protein sequence ID" value="PFH50106.1"/>
    <property type="molecule type" value="Genomic_DNA"/>
</dbReference>
<feature type="non-terminal residue" evidence="1">
    <location>
        <position position="1"/>
    </location>
</feature>
<dbReference type="Proteomes" id="UP000242287">
    <property type="component" value="Unassembled WGS sequence"/>
</dbReference>
<proteinExistence type="predicted"/>
<evidence type="ECO:0000313" key="1">
    <source>
        <dbReference type="EMBL" id="PFH50106.1"/>
    </source>
</evidence>
<sequence length="67" mass="7392">VFGCPAQLLLSRPSPAHLRCPKSAATQHLNPNPLIPTLTHSPSRRPSPFPFCVSVPFAITNTRKQKY</sequence>
<gene>
    <name evidence="1" type="ORF">AMATHDRAFT_61763</name>
</gene>
<keyword evidence="2" id="KW-1185">Reference proteome</keyword>
<name>A0A2A9NQS0_9AGAR</name>